<sequence length="325" mass="37189">MANIRDIARESGLSIGTISRYINSTGYVSEESAKKIQMVINEMNYTPNQHARALFNSKSKIIGLVFPSLINPYFSELATIFEHLLQEKGYVIILCNTEDSREKELQALELLKGFRVEGIILGRSQCKNELNKINIPMISYESTVENNNIITVSADNYKGGAQAFEHLYKKGCRKLLHIKGPTSFEATQLRYEGFIDSANKKGIKPEIINFDTDFDLQNKNYIDGVLDNYDMKKYDGIFVFNDIVAAQMLRYLNEKQIKVPKDIKLLGFDNSYICDLLSPRLSTIEQPIISIAERCIELLFEIIDGKEVYEKEHLITTRIIQRETT</sequence>
<dbReference type="SUPFAM" id="SSF53822">
    <property type="entry name" value="Periplasmic binding protein-like I"/>
    <property type="match status" value="1"/>
</dbReference>
<name>A0A2S6G0G2_9CLOT</name>
<dbReference type="STRING" id="37659.GCA_000703125_00035"/>
<evidence type="ECO:0000256" key="4">
    <source>
        <dbReference type="ARBA" id="ARBA00023163"/>
    </source>
</evidence>
<dbReference type="PANTHER" id="PTHR30146">
    <property type="entry name" value="LACI-RELATED TRANSCRIPTIONAL REPRESSOR"/>
    <property type="match status" value="1"/>
</dbReference>
<accession>A0A2S6G0G2</accession>
<dbReference type="SMART" id="SM00354">
    <property type="entry name" value="HTH_LACI"/>
    <property type="match status" value="1"/>
</dbReference>
<evidence type="ECO:0000256" key="3">
    <source>
        <dbReference type="ARBA" id="ARBA00023125"/>
    </source>
</evidence>
<dbReference type="InterPro" id="IPR010982">
    <property type="entry name" value="Lambda_DNA-bd_dom_sf"/>
</dbReference>
<keyword evidence="4" id="KW-0804">Transcription</keyword>
<dbReference type="AlphaFoldDB" id="A0A2S6G0G2"/>
<dbReference type="CDD" id="cd01392">
    <property type="entry name" value="HTH_LacI"/>
    <property type="match status" value="1"/>
</dbReference>
<dbReference type="EMBL" id="PTIS01000001">
    <property type="protein sequence ID" value="PPK49383.1"/>
    <property type="molecule type" value="Genomic_DNA"/>
</dbReference>
<dbReference type="Gene3D" id="3.40.50.2300">
    <property type="match status" value="2"/>
</dbReference>
<dbReference type="InterPro" id="IPR000843">
    <property type="entry name" value="HTH_LacI"/>
</dbReference>
<evidence type="ECO:0000313" key="6">
    <source>
        <dbReference type="EMBL" id="PPK49383.1"/>
    </source>
</evidence>
<dbReference type="PROSITE" id="PS50932">
    <property type="entry name" value="HTH_LACI_2"/>
    <property type="match status" value="1"/>
</dbReference>
<dbReference type="Proteomes" id="UP000239863">
    <property type="component" value="Unassembled WGS sequence"/>
</dbReference>
<dbReference type="Pfam" id="PF13377">
    <property type="entry name" value="Peripla_BP_3"/>
    <property type="match status" value="1"/>
</dbReference>
<proteinExistence type="predicted"/>
<dbReference type="InterPro" id="IPR028082">
    <property type="entry name" value="Peripla_BP_I"/>
</dbReference>
<feature type="domain" description="HTH lacI-type" evidence="5">
    <location>
        <begin position="2"/>
        <end position="56"/>
    </location>
</feature>
<protein>
    <submittedName>
        <fullName evidence="6">LacI family transcriptional regulator</fullName>
    </submittedName>
</protein>
<dbReference type="InterPro" id="IPR046335">
    <property type="entry name" value="LacI/GalR-like_sensor"/>
</dbReference>
<keyword evidence="2" id="KW-0805">Transcription regulation</keyword>
<dbReference type="RefSeq" id="WP_104408798.1">
    <property type="nucleotide sequence ID" value="NZ_PTIS01000001.1"/>
</dbReference>
<organism evidence="6 7">
    <name type="scientific">Clostridium algidicarnis DSM 15099</name>
    <dbReference type="NCBI Taxonomy" id="1121295"/>
    <lineage>
        <taxon>Bacteria</taxon>
        <taxon>Bacillati</taxon>
        <taxon>Bacillota</taxon>
        <taxon>Clostridia</taxon>
        <taxon>Eubacteriales</taxon>
        <taxon>Clostridiaceae</taxon>
        <taxon>Clostridium</taxon>
    </lineage>
</organism>
<evidence type="ECO:0000256" key="1">
    <source>
        <dbReference type="ARBA" id="ARBA00022491"/>
    </source>
</evidence>
<evidence type="ECO:0000259" key="5">
    <source>
        <dbReference type="PROSITE" id="PS50932"/>
    </source>
</evidence>
<comment type="caution">
    <text evidence="6">The sequence shown here is derived from an EMBL/GenBank/DDBJ whole genome shotgun (WGS) entry which is preliminary data.</text>
</comment>
<reference evidence="6 7" key="1">
    <citation type="submission" date="2018-02" db="EMBL/GenBank/DDBJ databases">
        <title>Genomic Encyclopedia of Archaeal and Bacterial Type Strains, Phase II (KMG-II): from individual species to whole genera.</title>
        <authorList>
            <person name="Goeker M."/>
        </authorList>
    </citation>
    <scope>NUCLEOTIDE SEQUENCE [LARGE SCALE GENOMIC DNA]</scope>
    <source>
        <strain evidence="6 7">DSM 15099</strain>
    </source>
</reference>
<keyword evidence="3" id="KW-0238">DNA-binding</keyword>
<dbReference type="Pfam" id="PF00356">
    <property type="entry name" value="LacI"/>
    <property type="match status" value="1"/>
</dbReference>
<evidence type="ECO:0000313" key="7">
    <source>
        <dbReference type="Proteomes" id="UP000239863"/>
    </source>
</evidence>
<dbReference type="SUPFAM" id="SSF47413">
    <property type="entry name" value="lambda repressor-like DNA-binding domains"/>
    <property type="match status" value="1"/>
</dbReference>
<dbReference type="PANTHER" id="PTHR30146:SF95">
    <property type="entry name" value="RIBOSE OPERON REPRESSOR"/>
    <property type="match status" value="1"/>
</dbReference>
<dbReference type="OrthoDB" id="369222at2"/>
<dbReference type="GO" id="GO:0003700">
    <property type="term" value="F:DNA-binding transcription factor activity"/>
    <property type="evidence" value="ECO:0007669"/>
    <property type="project" value="TreeGrafter"/>
</dbReference>
<keyword evidence="1" id="KW-0678">Repressor</keyword>
<dbReference type="CDD" id="cd06291">
    <property type="entry name" value="PBP1_Qymf-like"/>
    <property type="match status" value="1"/>
</dbReference>
<gene>
    <name evidence="6" type="ORF">BD821_10143</name>
</gene>
<evidence type="ECO:0000256" key="2">
    <source>
        <dbReference type="ARBA" id="ARBA00023015"/>
    </source>
</evidence>
<dbReference type="Gene3D" id="1.10.260.40">
    <property type="entry name" value="lambda repressor-like DNA-binding domains"/>
    <property type="match status" value="1"/>
</dbReference>
<dbReference type="GO" id="GO:0000976">
    <property type="term" value="F:transcription cis-regulatory region binding"/>
    <property type="evidence" value="ECO:0007669"/>
    <property type="project" value="TreeGrafter"/>
</dbReference>